<dbReference type="Pfam" id="PF17820">
    <property type="entry name" value="PDZ_6"/>
    <property type="match status" value="1"/>
</dbReference>
<dbReference type="GO" id="GO:0030288">
    <property type="term" value="C:outer membrane-bounded periplasmic space"/>
    <property type="evidence" value="ECO:0007669"/>
    <property type="project" value="TreeGrafter"/>
</dbReference>
<evidence type="ECO:0000259" key="1">
    <source>
        <dbReference type="SMART" id="SM00245"/>
    </source>
</evidence>
<dbReference type="InterPro" id="IPR036034">
    <property type="entry name" value="PDZ_sf"/>
</dbReference>
<dbReference type="Gene3D" id="3.90.226.10">
    <property type="entry name" value="2-enoyl-CoA Hydratase, Chain A, domain 1"/>
    <property type="match status" value="1"/>
</dbReference>
<sequence>MICQVSIVIFSASGWAEDTSVPEPIQIVEKFWQEAKPNIYSLEREKAFFTEKNYQILKKKAEQTKNIYELTPVINTFLKRLQISHTQFYDNHAIDFYMFRSMFCTRDITRPKVNHIGSQYTIIDNRFVVREVLEGYPAAIAGIRRGDVVLEADGTPFHPYHSFNPDGKNIGYIHLWSGTHKNILRMFSKIIIEELHDKDGMILDLRGGCGGAWYEYLDPFFPDRKDFFEYTWIDRLGKAVRHQPECKSNPVYFSGPMVVLINEGVRSGKEALAYQFKKSDRATLIGTTTKGAFSVGRGIFNTETQPYFLYLATAELPLDGKQIEGRGISPTLQIPYPLNKSLVNDPQLEAALLEIAKKCTSNVDQQPMIYTPGSPGAAHRHKNG</sequence>
<dbReference type="SUPFAM" id="SSF50156">
    <property type="entry name" value="PDZ domain-like"/>
    <property type="match status" value="1"/>
</dbReference>
<protein>
    <recommendedName>
        <fullName evidence="1">Tail specific protease domain-containing protein</fullName>
    </recommendedName>
</protein>
<dbReference type="EMBL" id="PDPS01000021">
    <property type="protein sequence ID" value="PID58805.1"/>
    <property type="molecule type" value="Genomic_DNA"/>
</dbReference>
<dbReference type="SUPFAM" id="SSF52096">
    <property type="entry name" value="ClpP/crotonase"/>
    <property type="match status" value="1"/>
</dbReference>
<proteinExistence type="predicted"/>
<evidence type="ECO:0000313" key="3">
    <source>
        <dbReference type="Proteomes" id="UP000229740"/>
    </source>
</evidence>
<reference evidence="2 3" key="1">
    <citation type="submission" date="2017-10" db="EMBL/GenBank/DDBJ databases">
        <title>Novel microbial diversity and functional potential in the marine mammal oral microbiome.</title>
        <authorList>
            <person name="Dudek N.K."/>
            <person name="Sun C.L."/>
            <person name="Burstein D."/>
            <person name="Kantor R.S."/>
            <person name="Aliaga Goltsman D.S."/>
            <person name="Bik E.M."/>
            <person name="Thomas B.C."/>
            <person name="Banfield J.F."/>
            <person name="Relman D.A."/>
        </authorList>
    </citation>
    <scope>NUCLEOTIDE SEQUENCE [LARGE SCALE GENOMIC DNA]</scope>
    <source>
        <strain evidence="2">DOLZORAL124_49_17</strain>
    </source>
</reference>
<dbReference type="InterPro" id="IPR029045">
    <property type="entry name" value="ClpP/crotonase-like_dom_sf"/>
</dbReference>
<dbReference type="Proteomes" id="UP000229740">
    <property type="component" value="Unassembled WGS sequence"/>
</dbReference>
<dbReference type="GO" id="GO:0007165">
    <property type="term" value="P:signal transduction"/>
    <property type="evidence" value="ECO:0007669"/>
    <property type="project" value="TreeGrafter"/>
</dbReference>
<evidence type="ECO:0000313" key="2">
    <source>
        <dbReference type="EMBL" id="PID58805.1"/>
    </source>
</evidence>
<dbReference type="PANTHER" id="PTHR32060">
    <property type="entry name" value="TAIL-SPECIFIC PROTEASE"/>
    <property type="match status" value="1"/>
</dbReference>
<dbReference type="Gene3D" id="3.30.750.44">
    <property type="match status" value="1"/>
</dbReference>
<dbReference type="InterPro" id="IPR041489">
    <property type="entry name" value="PDZ_6"/>
</dbReference>
<dbReference type="GO" id="GO:0004175">
    <property type="term" value="F:endopeptidase activity"/>
    <property type="evidence" value="ECO:0007669"/>
    <property type="project" value="TreeGrafter"/>
</dbReference>
<name>A0A2G6E9Q7_9BACT</name>
<feature type="domain" description="Tail specific protease" evidence="1">
    <location>
        <begin position="125"/>
        <end position="335"/>
    </location>
</feature>
<dbReference type="Pfam" id="PF03572">
    <property type="entry name" value="Peptidase_S41"/>
    <property type="match status" value="1"/>
</dbReference>
<gene>
    <name evidence="2" type="ORF">CSB45_02050</name>
</gene>
<accession>A0A2G6E9Q7</accession>
<dbReference type="GO" id="GO:0006508">
    <property type="term" value="P:proteolysis"/>
    <property type="evidence" value="ECO:0007669"/>
    <property type="project" value="InterPro"/>
</dbReference>
<dbReference type="Gene3D" id="2.30.42.10">
    <property type="match status" value="1"/>
</dbReference>
<dbReference type="GO" id="GO:0008236">
    <property type="term" value="F:serine-type peptidase activity"/>
    <property type="evidence" value="ECO:0007669"/>
    <property type="project" value="InterPro"/>
</dbReference>
<dbReference type="InterPro" id="IPR005151">
    <property type="entry name" value="Tail-specific_protease"/>
</dbReference>
<dbReference type="AlphaFoldDB" id="A0A2G6E9Q7"/>
<comment type="caution">
    <text evidence="2">The sequence shown here is derived from an EMBL/GenBank/DDBJ whole genome shotgun (WGS) entry which is preliminary data.</text>
</comment>
<dbReference type="SMART" id="SM00245">
    <property type="entry name" value="TSPc"/>
    <property type="match status" value="1"/>
</dbReference>
<dbReference type="PANTHER" id="PTHR32060:SF22">
    <property type="entry name" value="CARBOXYL-TERMINAL-PROCESSING PEPTIDASE 3, CHLOROPLASTIC"/>
    <property type="match status" value="1"/>
</dbReference>
<organism evidence="2 3">
    <name type="scientific">candidate division KSB3 bacterium</name>
    <dbReference type="NCBI Taxonomy" id="2044937"/>
    <lineage>
        <taxon>Bacteria</taxon>
        <taxon>candidate division KSB3</taxon>
    </lineage>
</organism>